<dbReference type="Pfam" id="PF00069">
    <property type="entry name" value="Pkinase"/>
    <property type="match status" value="1"/>
</dbReference>
<dbReference type="GO" id="GO:0005524">
    <property type="term" value="F:ATP binding"/>
    <property type="evidence" value="ECO:0007669"/>
    <property type="project" value="UniProtKB-UniRule"/>
</dbReference>
<keyword evidence="16" id="KW-0675">Receptor</keyword>
<evidence type="ECO:0000256" key="23">
    <source>
        <dbReference type="SAM" id="Phobius"/>
    </source>
</evidence>
<keyword evidence="7 23" id="KW-0812">Transmembrane</keyword>
<dbReference type="Gene3D" id="1.10.510.10">
    <property type="entry name" value="Transferase(Phosphotransferase) domain 1"/>
    <property type="match status" value="1"/>
</dbReference>
<dbReference type="SUPFAM" id="SSF50249">
    <property type="entry name" value="Nucleic acid-binding proteins"/>
    <property type="match status" value="1"/>
</dbReference>
<dbReference type="InterPro" id="IPR008271">
    <property type="entry name" value="Ser/Thr_kinase_AS"/>
</dbReference>
<keyword evidence="6" id="KW-0808">Transferase</keyword>
<dbReference type="PROSITE" id="PS50878">
    <property type="entry name" value="RT_POL"/>
    <property type="match status" value="1"/>
</dbReference>
<dbReference type="PROSITE" id="PS50011">
    <property type="entry name" value="PROTEIN_KINASE_DOM"/>
    <property type="match status" value="1"/>
</dbReference>
<accession>A0A803PR00</accession>
<dbReference type="Gramene" id="evm.model.05.58">
    <property type="protein sequence ID" value="cds.evm.model.05.58"/>
    <property type="gene ID" value="evm.TU.05.58"/>
</dbReference>
<dbReference type="InterPro" id="IPR036691">
    <property type="entry name" value="Endo/exonu/phosph_ase_sf"/>
</dbReference>
<keyword evidence="10 21" id="KW-0547">Nucleotide-binding</keyword>
<dbReference type="SMART" id="SM00220">
    <property type="entry name" value="S_TKc"/>
    <property type="match status" value="1"/>
</dbReference>
<dbReference type="GO" id="GO:0003697">
    <property type="term" value="F:single-stranded DNA binding"/>
    <property type="evidence" value="ECO:0007669"/>
    <property type="project" value="InterPro"/>
</dbReference>
<dbReference type="EMBL" id="UZAU01000409">
    <property type="status" value="NOT_ANNOTATED_CDS"/>
    <property type="molecule type" value="Genomic_DNA"/>
</dbReference>
<dbReference type="InterPro" id="IPR018247">
    <property type="entry name" value="EF_Hand_1_Ca_BS"/>
</dbReference>
<dbReference type="CDD" id="cd14066">
    <property type="entry name" value="STKc_IRAK"/>
    <property type="match status" value="1"/>
</dbReference>
<proteinExistence type="predicted"/>
<comment type="subcellular location">
    <subcellularLocation>
        <location evidence="1">Membrane</location>
        <topology evidence="1">Single-pass type I membrane protein</topology>
    </subcellularLocation>
</comment>
<evidence type="ECO:0000256" key="18">
    <source>
        <dbReference type="ARBA" id="ARBA00047899"/>
    </source>
</evidence>
<dbReference type="CDD" id="cd01650">
    <property type="entry name" value="RT_nLTR_like"/>
    <property type="match status" value="1"/>
</dbReference>
<dbReference type="InterPro" id="IPR000719">
    <property type="entry name" value="Prot_kinase_dom"/>
</dbReference>
<dbReference type="FunFam" id="2.60.120.430:FF:000004">
    <property type="entry name" value="Putative leucine-rich repeat receptor-like serine/threonine-protein kinase"/>
    <property type="match status" value="1"/>
</dbReference>
<dbReference type="InterPro" id="IPR012340">
    <property type="entry name" value="NA-bd_OB-fold"/>
</dbReference>
<dbReference type="InterPro" id="IPR011009">
    <property type="entry name" value="Kinase-like_dom_sf"/>
</dbReference>
<keyword evidence="4" id="KW-0597">Phosphoprotein</keyword>
<dbReference type="Pfam" id="PF00560">
    <property type="entry name" value="LRR_1"/>
    <property type="match status" value="1"/>
</dbReference>
<dbReference type="InterPro" id="IPR000477">
    <property type="entry name" value="RT_dom"/>
</dbReference>
<evidence type="ECO:0000313" key="27">
    <source>
        <dbReference type="Proteomes" id="UP000596661"/>
    </source>
</evidence>
<dbReference type="FunFam" id="1.10.510.10:FF:000044">
    <property type="entry name" value="Putative LRR receptor-like serine/threonine-protein kinase"/>
    <property type="match status" value="1"/>
</dbReference>
<evidence type="ECO:0000259" key="25">
    <source>
        <dbReference type="PROSITE" id="PS50878"/>
    </source>
</evidence>
<evidence type="ECO:0000256" key="8">
    <source>
        <dbReference type="ARBA" id="ARBA00022729"/>
    </source>
</evidence>
<dbReference type="InterPro" id="IPR021720">
    <property type="entry name" value="Malectin_dom"/>
</dbReference>
<evidence type="ECO:0000256" key="11">
    <source>
        <dbReference type="ARBA" id="ARBA00022777"/>
    </source>
</evidence>
<evidence type="ECO:0000256" key="21">
    <source>
        <dbReference type="PROSITE-ProRule" id="PRU10141"/>
    </source>
</evidence>
<evidence type="ECO:0000256" key="9">
    <source>
        <dbReference type="ARBA" id="ARBA00022737"/>
    </source>
</evidence>
<feature type="domain" description="Reverse transcriptase" evidence="25">
    <location>
        <begin position="837"/>
        <end position="1115"/>
    </location>
</feature>
<dbReference type="InterPro" id="IPR005135">
    <property type="entry name" value="Endo/exonuclease/phosphatase"/>
</dbReference>
<dbReference type="Gene3D" id="3.60.10.10">
    <property type="entry name" value="Endonuclease/exonuclease/phosphatase"/>
    <property type="match status" value="1"/>
</dbReference>
<keyword evidence="11" id="KW-0418">Kinase</keyword>
<dbReference type="InterPro" id="IPR017441">
    <property type="entry name" value="Protein_kinase_ATP_BS"/>
</dbReference>
<keyword evidence="13 23" id="KW-1133">Transmembrane helix</keyword>
<dbReference type="InterPro" id="IPR026960">
    <property type="entry name" value="RVT-Znf"/>
</dbReference>
<evidence type="ECO:0000313" key="26">
    <source>
        <dbReference type="EnsemblPlants" id="cds.evm.model.05.58"/>
    </source>
</evidence>
<evidence type="ECO:0000256" key="12">
    <source>
        <dbReference type="ARBA" id="ARBA00022840"/>
    </source>
</evidence>
<name>A0A803PR00_CANSA</name>
<dbReference type="FunFam" id="3.30.200.20:FF:000217">
    <property type="entry name" value="probable LRR receptor-like serine/threonine-protein kinase At1g53430"/>
    <property type="match status" value="1"/>
</dbReference>
<dbReference type="InterPro" id="IPR051824">
    <property type="entry name" value="LRR_Rcpt-Like_S/T_Kinase"/>
</dbReference>
<dbReference type="Pfam" id="PF00078">
    <property type="entry name" value="RVT_1"/>
    <property type="match status" value="1"/>
</dbReference>
<comment type="catalytic activity">
    <reaction evidence="18">
        <text>L-threonyl-[protein] + ATP = O-phospho-L-threonyl-[protein] + ADP + H(+)</text>
        <dbReference type="Rhea" id="RHEA:46608"/>
        <dbReference type="Rhea" id="RHEA-COMP:11060"/>
        <dbReference type="Rhea" id="RHEA-COMP:11605"/>
        <dbReference type="ChEBI" id="CHEBI:15378"/>
        <dbReference type="ChEBI" id="CHEBI:30013"/>
        <dbReference type="ChEBI" id="CHEBI:30616"/>
        <dbReference type="ChEBI" id="CHEBI:61977"/>
        <dbReference type="ChEBI" id="CHEBI:456216"/>
        <dbReference type="EC" id="2.7.11.1"/>
    </reaction>
</comment>
<dbReference type="Proteomes" id="UP000596661">
    <property type="component" value="Chromosome 5"/>
</dbReference>
<evidence type="ECO:0000256" key="13">
    <source>
        <dbReference type="ARBA" id="ARBA00022989"/>
    </source>
</evidence>
<comment type="catalytic activity">
    <reaction evidence="19">
        <text>L-seryl-[protein] + ATP = O-phospho-L-seryl-[protein] + ADP + H(+)</text>
        <dbReference type="Rhea" id="RHEA:17989"/>
        <dbReference type="Rhea" id="RHEA-COMP:9863"/>
        <dbReference type="Rhea" id="RHEA-COMP:11604"/>
        <dbReference type="ChEBI" id="CHEBI:15378"/>
        <dbReference type="ChEBI" id="CHEBI:29999"/>
        <dbReference type="ChEBI" id="CHEBI:30616"/>
        <dbReference type="ChEBI" id="CHEBI:83421"/>
        <dbReference type="ChEBI" id="CHEBI:456216"/>
        <dbReference type="EC" id="2.7.11.1"/>
    </reaction>
</comment>
<protein>
    <recommendedName>
        <fullName evidence="2">non-specific serine/threonine protein kinase</fullName>
        <ecNumber evidence="2">2.7.11.1</ecNumber>
    </recommendedName>
</protein>
<dbReference type="PROSITE" id="PS00107">
    <property type="entry name" value="PROTEIN_KINASE_ATP"/>
    <property type="match status" value="1"/>
</dbReference>
<dbReference type="FunFam" id="3.80.10.10:FF:000041">
    <property type="entry name" value="LRR receptor-like serine/threonine-protein kinase ERECTA"/>
    <property type="match status" value="1"/>
</dbReference>
<feature type="binding site" evidence="21">
    <location>
        <position position="2383"/>
    </location>
    <ligand>
        <name>ATP</name>
        <dbReference type="ChEBI" id="CHEBI:30616"/>
    </ligand>
</feature>
<dbReference type="PROSITE" id="PS50935">
    <property type="entry name" value="SSB"/>
    <property type="match status" value="1"/>
</dbReference>
<dbReference type="GO" id="GO:0004674">
    <property type="term" value="F:protein serine/threonine kinase activity"/>
    <property type="evidence" value="ECO:0007669"/>
    <property type="project" value="UniProtKB-KW"/>
</dbReference>
<dbReference type="InterPro" id="IPR001611">
    <property type="entry name" value="Leu-rich_rpt"/>
</dbReference>
<dbReference type="InterPro" id="IPR032675">
    <property type="entry name" value="LRR_dom_sf"/>
</dbReference>
<reference evidence="26" key="1">
    <citation type="submission" date="2018-11" db="EMBL/GenBank/DDBJ databases">
        <authorList>
            <person name="Grassa J C."/>
        </authorList>
    </citation>
    <scope>NUCLEOTIDE SEQUENCE [LARGE SCALE GENOMIC DNA]</scope>
</reference>
<evidence type="ECO:0000256" key="22">
    <source>
        <dbReference type="SAM" id="MobiDB-lite"/>
    </source>
</evidence>
<keyword evidence="27" id="KW-1185">Reference proteome</keyword>
<keyword evidence="14 20" id="KW-0238">DNA-binding</keyword>
<dbReference type="SUPFAM" id="SSF52058">
    <property type="entry name" value="L domain-like"/>
    <property type="match status" value="1"/>
</dbReference>
<dbReference type="GO" id="GO:0016020">
    <property type="term" value="C:membrane"/>
    <property type="evidence" value="ECO:0007669"/>
    <property type="project" value="UniProtKB-SubCell"/>
</dbReference>
<dbReference type="SUPFAM" id="SSF56219">
    <property type="entry name" value="DNase I-like"/>
    <property type="match status" value="1"/>
</dbReference>
<organism evidence="26 27">
    <name type="scientific">Cannabis sativa</name>
    <name type="common">Hemp</name>
    <name type="synonym">Marijuana</name>
    <dbReference type="NCBI Taxonomy" id="3483"/>
    <lineage>
        <taxon>Eukaryota</taxon>
        <taxon>Viridiplantae</taxon>
        <taxon>Streptophyta</taxon>
        <taxon>Embryophyta</taxon>
        <taxon>Tracheophyta</taxon>
        <taxon>Spermatophyta</taxon>
        <taxon>Magnoliopsida</taxon>
        <taxon>eudicotyledons</taxon>
        <taxon>Gunneridae</taxon>
        <taxon>Pentapetalae</taxon>
        <taxon>rosids</taxon>
        <taxon>fabids</taxon>
        <taxon>Rosales</taxon>
        <taxon>Cannabaceae</taxon>
        <taxon>Cannabis</taxon>
    </lineage>
</organism>
<feature type="transmembrane region" description="Helical" evidence="23">
    <location>
        <begin position="2297"/>
        <end position="2319"/>
    </location>
</feature>
<evidence type="ECO:0000256" key="17">
    <source>
        <dbReference type="ARBA" id="ARBA00023180"/>
    </source>
</evidence>
<dbReference type="InterPro" id="IPR000424">
    <property type="entry name" value="Primosome_PriB/ssb"/>
</dbReference>
<dbReference type="Gene3D" id="2.60.120.430">
    <property type="entry name" value="Galactose-binding lectin"/>
    <property type="match status" value="1"/>
</dbReference>
<dbReference type="Pfam" id="PF11721">
    <property type="entry name" value="Malectin"/>
    <property type="match status" value="1"/>
</dbReference>
<dbReference type="Gene3D" id="3.80.10.10">
    <property type="entry name" value="Ribonuclease Inhibitor"/>
    <property type="match status" value="2"/>
</dbReference>
<evidence type="ECO:0000256" key="19">
    <source>
        <dbReference type="ARBA" id="ARBA00048679"/>
    </source>
</evidence>
<evidence type="ECO:0000256" key="3">
    <source>
        <dbReference type="ARBA" id="ARBA00022527"/>
    </source>
</evidence>
<evidence type="ECO:0000256" key="7">
    <source>
        <dbReference type="ARBA" id="ARBA00022692"/>
    </source>
</evidence>
<evidence type="ECO:0000256" key="5">
    <source>
        <dbReference type="ARBA" id="ARBA00022614"/>
    </source>
</evidence>
<dbReference type="InterPro" id="IPR043502">
    <property type="entry name" value="DNA/RNA_pol_sf"/>
</dbReference>
<keyword evidence="5" id="KW-0433">Leucine-rich repeat</keyword>
<dbReference type="PANTHER" id="PTHR48006">
    <property type="entry name" value="LEUCINE-RICH REPEAT-CONTAINING PROTEIN DDB_G0281931-RELATED"/>
    <property type="match status" value="1"/>
</dbReference>
<feature type="compositionally biased region" description="Basic residues" evidence="22">
    <location>
        <begin position="1"/>
        <end position="12"/>
    </location>
</feature>
<dbReference type="Gene3D" id="3.30.200.20">
    <property type="entry name" value="Phosphorylase Kinase, domain 1"/>
    <property type="match status" value="1"/>
</dbReference>
<dbReference type="SUPFAM" id="SSF56672">
    <property type="entry name" value="DNA/RNA polymerases"/>
    <property type="match status" value="1"/>
</dbReference>
<dbReference type="PROSITE" id="PS00018">
    <property type="entry name" value="EF_HAND_1"/>
    <property type="match status" value="1"/>
</dbReference>
<dbReference type="Pfam" id="PF13966">
    <property type="entry name" value="zf-RVT"/>
    <property type="match status" value="1"/>
</dbReference>
<evidence type="ECO:0000256" key="6">
    <source>
        <dbReference type="ARBA" id="ARBA00022679"/>
    </source>
</evidence>
<keyword evidence="12 21" id="KW-0067">ATP-binding</keyword>
<sequence length="2690" mass="305748">MAKKKRVGRKPVIKVDLSEPPTIQDSFDQTADAEENETNQVDLALQSEEADLETELTREVFETPGSWADEAEKDEMRESSQQKWKQFTEGKLSFSEPKLTYTEPMLKNGKRIAQVDLDEVNVQAAIWNTAVVCMVLGANPPFAVFEGFLKRKWGYLGIQQIVRMNGGFTIVKFNDTVTRDVVLEEDLGLHYWGTKSLSAIVSTLGKPIMTDKITKERSMVKFARVLVEMDISDKPQRVIEFLNEHGRLIEQPVEYEWLPVQCNCCRGYGHFGADCRKKKINEDGKKGNNSNQKEVAKTETVLNLATPTEQNNEIEESSKGVTSKVGVVTQVTQGDGLDKWKTPKRTAASKRNIEVRRVDADEKRGFNSNKKQEAVIDLCRIKKVGLGAIIETKMRGSKVTETMLNKFIGWNFYSSPIIEGRILVVWKKDYVQVKILEETSQLVHCQVKMACHESDFLATFVYGANNGEDRKDLWSSLANLSIMSKPWIIMGDFNAVMDFGDRSGGNRVTRAEIEDANNWLALGLADALRKTGSHFTWTNNQGGGDIIYSRIDHAFKNEEWLDLFPNSYVNMNWETSSDHCSCVVASAITQDIGVKPFRFYNHWADNENFVKVVMESWGKPVKATGLQAIHLKCLRLKHVLRKFNKAVGDVEVTYQQAKENYLALRLQAQTDPGNLVLLEAERAAAEEFSERDKMLHSFLKQRSKVNWLQKGDENTSYFYACIKKRREENRIAYFKNQNGEIIDDYSAVVKHFVDHFTSFMGSARPAVQPSFRCLDFGKKLTFDQQMALIRPFSKKEIKKAMFSIPSIKAPGPDGFSSEFYKRMWPALGDEFCSAIHNFFVTGRIPDALNETAISLIPKNDAPSNAADYRPIACCTTLYKCISKLMSTRLAEVLPSLINQNQGAFIQQRSIAHNILIFQDLIKNYNRKNVSPRCALKIDLSKAYDTVDWNFLEKWLIALRFPDKFVKWIMTCLKGTSYNLMMNGRLQGRFQGKKGLRQGDPISPLLFVLVMEFLTRRLLQEANENTFKYHPLCKSLKLISLCFADDLILFCKGSMQVVSHLKAALDDFSEATGLSINYTKSNIYFGGVDTTTRNEIARLFGLEEGTFPLKYLGVPMRPTKWRMEDCGVIVDKIKKKLHTWATRHLSYAGRLQLIHTVLLGLRNYWMNIFVLPQSVIKEIEKHCRLFLWGQSGNRCKVHFGSWEKVCRPKHLGGLGFREGTKWNKATLAKFLWAIMKKHDVLWVKWVNVVYMKGDDIWNYKLGVDTSWYWKKLCHLRKDFRQQQIIAAGRNGKFRAAFLYNNMVSCEEDKYYKAVWNRYNIPKHRFILWQTVHTQLLTRDQLAIFHINILSSDCPVCGLEAESHQHLFFDCWFSKQVVYEIFNWLGFQAWNLQFTSWRTFLSITDSRCFPFFINKKYVAADTLPNGGSVKIEKVGTVILNSKVILTNVLFVHQFQFNLLYVSSLLDENNHALHFTPNNCSIQDISQTLKRTANRLGNLYYIQQEISSNPTTHALTFMMIALRLRYPTKVQSLLSPFQSFKLIPFSSSTASANPTSSNSTESCIGLYNHILKSQRPSSITWRKEFSNSASFIGTVTQPVKVFSSDDRFCAYTVLNVSSSNQSNAPLWVVLNMRDEMGKLCLNHLKPNDIIYVSGPLRTYTKADQSGNLSLRYKVIVKELNYVMQRCGSASRKNEEQESDEGQTVLEKYKNRLHLWQVFFANPYEWWDNRKHKISNPLLPDFKHKDTGESLWLGRNDPPWIKKQLEKVDSAMAEHGPVDRIGRRARVSEWDSFIGQYLDGVLPPSLAKLPYLKKVILEQNYLTGPIPHEWASTKFEHLVISANNLSGPIPGFLGNITTLYDLSLESNMFSGAVPREFGKLVNMEKLYLSSNSLNGALPWTLSNLTKLQILKISSNKFTGRIPDLVKSWRQLKVLEMQASGFEGPIPSNLFVLNNLTQLRISDLNGGVSEFPNLRNMKSMERLMLRSCNIRGRIPDYLSNLTELKTLDLSFNRLEGTIPNLEDLLHLAGIYLTSNQLIGPIPYWIEMRDNRYIIDLSYNNFSKTSIPPTCRETLNLFQSFSDKKNQLLSKCLSPCSKDQYSLHINCGGKQMAIGNIKYEQDEDPGGAAKFVHSASGDWGFSSTGDFWDVSSTTKDYIANNVSILRMNTSELYTTARLSPLSLTYYARCLANGNYTVKLHFAEIVFRDYKSYSSTGKRFFDVYIQGTRVLKDFNIEKEAKGVNKEVIKIFKALVVNKILEIRFQWGGKGTTNVPKRGIYGSLVSAISMKSDFKPPDESKTKKLIVVGIVSSFFLVLMMALGILWWKGYLRGKPSREQVLKGLDLKTGILTFDQIKAATNNFDAANKIGEGGFGSVYKGVLLDGTIIAVKQLSSKSKQGNQEFVNEIGMISALQHPNLVKLHGCCAEGKHLLLVYEYMENNSLAHSLFGESKLKLDWSTRHNICLGIARGLAFLQEESPLKIVHRDIKATNILLDKDLNPKISDFGLAKLNEEENTHISTRVAGTIGYMAPEYVLWGYLTPKADVYSFGIVALELVAGIMNTKFNSFEEYVCLLDWALVSQQKGNLIGLVDPKLGSEFNKKEAIRIIEVALLCTNPSPALRPTISSVVSMLEGRTLVRALSFHPSVHGDRSRFQALSEYMDHLREPISGEPRNCFYSSSTTEIGPSSTSELVAPNES</sequence>
<evidence type="ECO:0000259" key="24">
    <source>
        <dbReference type="PROSITE" id="PS50011"/>
    </source>
</evidence>
<evidence type="ECO:0000256" key="4">
    <source>
        <dbReference type="ARBA" id="ARBA00022553"/>
    </source>
</evidence>
<evidence type="ECO:0000256" key="1">
    <source>
        <dbReference type="ARBA" id="ARBA00004479"/>
    </source>
</evidence>
<dbReference type="EC" id="2.7.11.1" evidence="2"/>
<dbReference type="PROSITE" id="PS51450">
    <property type="entry name" value="LRR"/>
    <property type="match status" value="1"/>
</dbReference>
<evidence type="ECO:0000256" key="20">
    <source>
        <dbReference type="PROSITE-ProRule" id="PRU00252"/>
    </source>
</evidence>
<evidence type="ECO:0000256" key="16">
    <source>
        <dbReference type="ARBA" id="ARBA00023170"/>
    </source>
</evidence>
<keyword evidence="15 23" id="KW-0472">Membrane</keyword>
<feature type="region of interest" description="Disordered" evidence="22">
    <location>
        <begin position="1"/>
        <end position="25"/>
    </location>
</feature>
<feature type="domain" description="Protein kinase" evidence="24">
    <location>
        <begin position="2355"/>
        <end position="2639"/>
    </location>
</feature>
<keyword evidence="9" id="KW-0677">Repeat</keyword>
<evidence type="ECO:0000256" key="15">
    <source>
        <dbReference type="ARBA" id="ARBA00023136"/>
    </source>
</evidence>
<reference evidence="26" key="2">
    <citation type="submission" date="2021-03" db="UniProtKB">
        <authorList>
            <consortium name="EnsemblPlants"/>
        </authorList>
    </citation>
    <scope>IDENTIFICATION</scope>
</reference>
<dbReference type="SUPFAM" id="SSF56112">
    <property type="entry name" value="Protein kinase-like (PK-like)"/>
    <property type="match status" value="1"/>
</dbReference>
<keyword evidence="3" id="KW-0723">Serine/threonine-protein kinase</keyword>
<keyword evidence="17" id="KW-0325">Glycoprotein</keyword>
<dbReference type="PROSITE" id="PS00108">
    <property type="entry name" value="PROTEIN_KINASE_ST"/>
    <property type="match status" value="1"/>
</dbReference>
<keyword evidence="8" id="KW-0732">Signal</keyword>
<dbReference type="EnsemblPlants" id="evm.model.05.58">
    <property type="protein sequence ID" value="cds.evm.model.05.58"/>
    <property type="gene ID" value="evm.TU.05.58"/>
</dbReference>
<feature type="region of interest" description="Disordered" evidence="22">
    <location>
        <begin position="2671"/>
        <end position="2690"/>
    </location>
</feature>
<evidence type="ECO:0000256" key="10">
    <source>
        <dbReference type="ARBA" id="ARBA00022741"/>
    </source>
</evidence>
<evidence type="ECO:0000256" key="2">
    <source>
        <dbReference type="ARBA" id="ARBA00012513"/>
    </source>
</evidence>
<evidence type="ECO:0000256" key="14">
    <source>
        <dbReference type="ARBA" id="ARBA00023125"/>
    </source>
</evidence>
<dbReference type="Pfam" id="PF03372">
    <property type="entry name" value="Exo_endo_phos"/>
    <property type="match status" value="1"/>
</dbReference>
<dbReference type="PANTHER" id="PTHR48006:SF66">
    <property type="entry name" value="PROTEIN KINASE DOMAIN-CONTAINING PROTEIN"/>
    <property type="match status" value="1"/>
</dbReference>